<sequence>MKRVGWWSLAILLAGMLWLQWPAGSDDGLFTPDNDGDLIRDDVGALIASRFAANPAANAALRQLARAWQQGVQQDEARWPQAQLHMRQAVSCVLSDAVLGRARMSAETMYHFMQQMHGSLFDTPARLARWQRFEAATATLPHQDLPLNPCVFDPAALAG</sequence>
<keyword evidence="2" id="KW-1185">Reference proteome</keyword>
<gene>
    <name evidence="1" type="ORF">ACFOKJ_15985</name>
</gene>
<dbReference type="RefSeq" id="WP_390281453.1">
    <property type="nucleotide sequence ID" value="NZ_JBHRYH010000046.1"/>
</dbReference>
<protein>
    <recommendedName>
        <fullName evidence="3">MxaK protein</fullName>
    </recommendedName>
</protein>
<reference evidence="2" key="1">
    <citation type="journal article" date="2019" name="Int. J. Syst. Evol. Microbiol.">
        <title>The Global Catalogue of Microorganisms (GCM) 10K type strain sequencing project: providing services to taxonomists for standard genome sequencing and annotation.</title>
        <authorList>
            <consortium name="The Broad Institute Genomics Platform"/>
            <consortium name="The Broad Institute Genome Sequencing Center for Infectious Disease"/>
            <person name="Wu L."/>
            <person name="Ma J."/>
        </authorList>
    </citation>
    <scope>NUCLEOTIDE SEQUENCE [LARGE SCALE GENOMIC DNA]</scope>
    <source>
        <strain evidence="2">KCTC 42195</strain>
    </source>
</reference>
<proteinExistence type="predicted"/>
<organism evidence="1 2">
    <name type="scientific">Vogesella amnigena</name>
    <dbReference type="NCBI Taxonomy" id="1507449"/>
    <lineage>
        <taxon>Bacteria</taxon>
        <taxon>Pseudomonadati</taxon>
        <taxon>Pseudomonadota</taxon>
        <taxon>Betaproteobacteria</taxon>
        <taxon>Neisseriales</taxon>
        <taxon>Chromobacteriaceae</taxon>
        <taxon>Vogesella</taxon>
    </lineage>
</organism>
<evidence type="ECO:0008006" key="3">
    <source>
        <dbReference type="Google" id="ProtNLM"/>
    </source>
</evidence>
<evidence type="ECO:0000313" key="2">
    <source>
        <dbReference type="Proteomes" id="UP001595636"/>
    </source>
</evidence>
<dbReference type="EMBL" id="JBHRYH010000046">
    <property type="protein sequence ID" value="MFC3627621.1"/>
    <property type="molecule type" value="Genomic_DNA"/>
</dbReference>
<accession>A0ABV7TY37</accession>
<evidence type="ECO:0000313" key="1">
    <source>
        <dbReference type="EMBL" id="MFC3627621.1"/>
    </source>
</evidence>
<comment type="caution">
    <text evidence="1">The sequence shown here is derived from an EMBL/GenBank/DDBJ whole genome shotgun (WGS) entry which is preliminary data.</text>
</comment>
<dbReference type="Proteomes" id="UP001595636">
    <property type="component" value="Unassembled WGS sequence"/>
</dbReference>
<name>A0ABV7TY37_9NEIS</name>